<dbReference type="Proteomes" id="UP000217736">
    <property type="component" value="Chromosome"/>
</dbReference>
<dbReference type="GO" id="GO:0003677">
    <property type="term" value="F:DNA binding"/>
    <property type="evidence" value="ECO:0007669"/>
    <property type="project" value="UniProtKB-KW"/>
</dbReference>
<organism evidence="1 2">
    <name type="scientific">Mycobacterium shigaense</name>
    <dbReference type="NCBI Taxonomy" id="722731"/>
    <lineage>
        <taxon>Bacteria</taxon>
        <taxon>Bacillati</taxon>
        <taxon>Actinomycetota</taxon>
        <taxon>Actinomycetes</taxon>
        <taxon>Mycobacteriales</taxon>
        <taxon>Mycobacteriaceae</taxon>
        <taxon>Mycobacterium</taxon>
        <taxon>Mycobacterium simiae complex</taxon>
    </lineage>
</organism>
<sequence>METHRHLQMTKTLDYGQQLQSALDDQIYRTNTQTFTAADESNTVEVTMDARRRLTDLYIQDGLLRLGPDTVQQRVNGALRNAVAAVNTANDAECRRLVESLGSITATMMETLGLS</sequence>
<proteinExistence type="predicted"/>
<evidence type="ECO:0000313" key="2">
    <source>
        <dbReference type="Proteomes" id="UP000217736"/>
    </source>
</evidence>
<dbReference type="SUPFAM" id="SSF82607">
    <property type="entry name" value="YbaB-like"/>
    <property type="match status" value="1"/>
</dbReference>
<keyword evidence="1" id="KW-0238">DNA-binding</keyword>
<name>A0A1Z4EGE3_9MYCO</name>
<keyword evidence="2" id="KW-1185">Reference proteome</keyword>
<dbReference type="OrthoDB" id="4741720at2"/>
<gene>
    <name evidence="1" type="ORF">MSG_01843</name>
</gene>
<dbReference type="EMBL" id="AP018164">
    <property type="protein sequence ID" value="BAX91996.1"/>
    <property type="molecule type" value="Genomic_DNA"/>
</dbReference>
<protein>
    <submittedName>
        <fullName evidence="1">DNA-binding protein</fullName>
    </submittedName>
</protein>
<dbReference type="InterPro" id="IPR036894">
    <property type="entry name" value="YbaB-like_sf"/>
</dbReference>
<accession>A0A1Z4EGE3</accession>
<dbReference type="KEGG" id="mshg:MSG_01843"/>
<evidence type="ECO:0000313" key="1">
    <source>
        <dbReference type="EMBL" id="BAX91996.1"/>
    </source>
</evidence>
<dbReference type="AlphaFoldDB" id="A0A1Z4EGE3"/>
<dbReference type="RefSeq" id="WP_096438962.1">
    <property type="nucleotide sequence ID" value="NZ_AP018164.1"/>
</dbReference>
<reference evidence="2" key="1">
    <citation type="submission" date="2017-06" db="EMBL/GenBank/DDBJ databases">
        <title>Complete Genome Sequence of Mycobacterium shigaense.</title>
        <authorList>
            <person name="Fukano H."/>
            <person name="Yoshida M."/>
            <person name="Kazumi Y."/>
            <person name="Ogura Y."/>
            <person name="Mitarai S."/>
            <person name="Hayashi T."/>
            <person name="Hoshino Y."/>
        </authorList>
    </citation>
    <scope>NUCLEOTIDE SEQUENCE [LARGE SCALE GENOMIC DNA]</scope>
    <source>
        <strain evidence="2">UN-152</strain>
    </source>
</reference>
<dbReference type="InterPro" id="IPR004401">
    <property type="entry name" value="YbaB/EbfC"/>
</dbReference>
<dbReference type="Gene3D" id="3.30.1310.10">
    <property type="entry name" value="Nucleoid-associated protein YbaB-like domain"/>
    <property type="match status" value="1"/>
</dbReference>
<dbReference type="Pfam" id="PF02575">
    <property type="entry name" value="YbaB_DNA_bd"/>
    <property type="match status" value="1"/>
</dbReference>